<accession>A0AAN6XG39</accession>
<gene>
    <name evidence="2" type="ORF">QBC40DRAFT_297494</name>
</gene>
<reference evidence="2" key="1">
    <citation type="journal article" date="2023" name="Mol. Phylogenet. Evol.">
        <title>Genome-scale phylogeny and comparative genomics of the fungal order Sordariales.</title>
        <authorList>
            <person name="Hensen N."/>
            <person name="Bonometti L."/>
            <person name="Westerberg I."/>
            <person name="Brannstrom I.O."/>
            <person name="Guillou S."/>
            <person name="Cros-Aarteil S."/>
            <person name="Calhoun S."/>
            <person name="Haridas S."/>
            <person name="Kuo A."/>
            <person name="Mondo S."/>
            <person name="Pangilinan J."/>
            <person name="Riley R."/>
            <person name="LaButti K."/>
            <person name="Andreopoulos B."/>
            <person name="Lipzen A."/>
            <person name="Chen C."/>
            <person name="Yan M."/>
            <person name="Daum C."/>
            <person name="Ng V."/>
            <person name="Clum A."/>
            <person name="Steindorff A."/>
            <person name="Ohm R.A."/>
            <person name="Martin F."/>
            <person name="Silar P."/>
            <person name="Natvig D.O."/>
            <person name="Lalanne C."/>
            <person name="Gautier V."/>
            <person name="Ament-Velasquez S.L."/>
            <person name="Kruys A."/>
            <person name="Hutchinson M.I."/>
            <person name="Powell A.J."/>
            <person name="Barry K."/>
            <person name="Miller A.N."/>
            <person name="Grigoriev I.V."/>
            <person name="Debuchy R."/>
            <person name="Gladieux P."/>
            <person name="Hiltunen Thoren M."/>
            <person name="Johannesson H."/>
        </authorList>
    </citation>
    <scope>NUCLEOTIDE SEQUENCE</scope>
    <source>
        <strain evidence="2">CBS 315.58</strain>
    </source>
</reference>
<dbReference type="PANTHER" id="PTHR10622">
    <property type="entry name" value="HET DOMAIN-CONTAINING PROTEIN"/>
    <property type="match status" value="1"/>
</dbReference>
<dbReference type="AlphaFoldDB" id="A0AAN6XG39"/>
<name>A0AAN6XG39_9PEZI</name>
<keyword evidence="1" id="KW-0472">Membrane</keyword>
<keyword evidence="3" id="KW-1185">Reference proteome</keyword>
<dbReference type="Proteomes" id="UP001303160">
    <property type="component" value="Unassembled WGS sequence"/>
</dbReference>
<keyword evidence="1" id="KW-1133">Transmembrane helix</keyword>
<dbReference type="PANTHER" id="PTHR10622:SF10">
    <property type="entry name" value="HET DOMAIN-CONTAINING PROTEIN"/>
    <property type="match status" value="1"/>
</dbReference>
<reference evidence="2" key="2">
    <citation type="submission" date="2023-05" db="EMBL/GenBank/DDBJ databases">
        <authorList>
            <consortium name="Lawrence Berkeley National Laboratory"/>
            <person name="Steindorff A."/>
            <person name="Hensen N."/>
            <person name="Bonometti L."/>
            <person name="Westerberg I."/>
            <person name="Brannstrom I.O."/>
            <person name="Guillou S."/>
            <person name="Cros-Aarteil S."/>
            <person name="Calhoun S."/>
            <person name="Haridas S."/>
            <person name="Kuo A."/>
            <person name="Mondo S."/>
            <person name="Pangilinan J."/>
            <person name="Riley R."/>
            <person name="Labutti K."/>
            <person name="Andreopoulos B."/>
            <person name="Lipzen A."/>
            <person name="Chen C."/>
            <person name="Yanf M."/>
            <person name="Daum C."/>
            <person name="Ng V."/>
            <person name="Clum A."/>
            <person name="Ohm R."/>
            <person name="Martin F."/>
            <person name="Silar P."/>
            <person name="Natvig D."/>
            <person name="Lalanne C."/>
            <person name="Gautier V."/>
            <person name="Ament-Velasquez S.L."/>
            <person name="Kruys A."/>
            <person name="Hutchinson M.I."/>
            <person name="Powell A.J."/>
            <person name="Barry K."/>
            <person name="Miller A.N."/>
            <person name="Grigoriev I.V."/>
            <person name="Debuchy R."/>
            <person name="Gladieux P."/>
            <person name="Thoren M.H."/>
            <person name="Johannesson H."/>
        </authorList>
    </citation>
    <scope>NUCLEOTIDE SEQUENCE</scope>
    <source>
        <strain evidence="2">CBS 315.58</strain>
    </source>
</reference>
<feature type="transmembrane region" description="Helical" evidence="1">
    <location>
        <begin position="30"/>
        <end position="50"/>
    </location>
</feature>
<protein>
    <submittedName>
        <fullName evidence="2">Uncharacterized protein</fullName>
    </submittedName>
</protein>
<evidence type="ECO:0000256" key="1">
    <source>
        <dbReference type="SAM" id="Phobius"/>
    </source>
</evidence>
<proteinExistence type="predicted"/>
<keyword evidence="1" id="KW-0812">Transmembrane</keyword>
<organism evidence="2 3">
    <name type="scientific">Triangularia verruculosa</name>
    <dbReference type="NCBI Taxonomy" id="2587418"/>
    <lineage>
        <taxon>Eukaryota</taxon>
        <taxon>Fungi</taxon>
        <taxon>Dikarya</taxon>
        <taxon>Ascomycota</taxon>
        <taxon>Pezizomycotina</taxon>
        <taxon>Sordariomycetes</taxon>
        <taxon>Sordariomycetidae</taxon>
        <taxon>Sordariales</taxon>
        <taxon>Podosporaceae</taxon>
        <taxon>Triangularia</taxon>
    </lineage>
</organism>
<sequence>MRAIGLGIFTKVLRRLEPAKYLIRKSRRVALARSAVHILPASVSIALVYVNLSGLFIGRELDGPERQNSLKMALLQVAAKLWDASNHGWTGRSDYYDAENNGLAGGGKYVLAEWIPAGLISLSTGMSEDIIVKSLRLEDVSVAQIMHWASSRETTRSEDLAYCLMGLFDINMPLLYGEGEKKAFIRLQQEILKSTDDHSIFLWILPEDKSRQRKYWGLLAESPTWFANSRGIMTAIHCQPDGDLVIASIMTNRGLFVGFSGVMLPKHSPGIQDV</sequence>
<comment type="caution">
    <text evidence="2">The sequence shown here is derived from an EMBL/GenBank/DDBJ whole genome shotgun (WGS) entry which is preliminary data.</text>
</comment>
<evidence type="ECO:0000313" key="2">
    <source>
        <dbReference type="EMBL" id="KAK4199513.1"/>
    </source>
</evidence>
<evidence type="ECO:0000313" key="3">
    <source>
        <dbReference type="Proteomes" id="UP001303160"/>
    </source>
</evidence>
<dbReference type="EMBL" id="MU863931">
    <property type="protein sequence ID" value="KAK4199513.1"/>
    <property type="molecule type" value="Genomic_DNA"/>
</dbReference>